<accession>A0A5C3KXX9</accession>
<proteinExistence type="inferred from homology"/>
<evidence type="ECO:0000256" key="5">
    <source>
        <dbReference type="ARBA" id="ARBA00023136"/>
    </source>
</evidence>
<feature type="chain" id="PRO_5022937754" evidence="7">
    <location>
        <begin position="25"/>
        <end position="289"/>
    </location>
</feature>
<dbReference type="Pfam" id="PF06140">
    <property type="entry name" value="Ifi-6-16"/>
    <property type="match status" value="1"/>
</dbReference>
<protein>
    <submittedName>
        <fullName evidence="8">Uncharacterized protein</fullName>
    </submittedName>
</protein>
<organism evidence="8 9">
    <name type="scientific">Coprinopsis marcescibilis</name>
    <name type="common">Agaric fungus</name>
    <name type="synonym">Psathyrella marcescibilis</name>
    <dbReference type="NCBI Taxonomy" id="230819"/>
    <lineage>
        <taxon>Eukaryota</taxon>
        <taxon>Fungi</taxon>
        <taxon>Dikarya</taxon>
        <taxon>Basidiomycota</taxon>
        <taxon>Agaricomycotina</taxon>
        <taxon>Agaricomycetes</taxon>
        <taxon>Agaricomycetidae</taxon>
        <taxon>Agaricales</taxon>
        <taxon>Agaricineae</taxon>
        <taxon>Psathyrellaceae</taxon>
        <taxon>Coprinopsis</taxon>
    </lineage>
</organism>
<dbReference type="OrthoDB" id="440424at2759"/>
<keyword evidence="7" id="KW-0732">Signal</keyword>
<keyword evidence="3 6" id="KW-0812">Transmembrane</keyword>
<feature type="signal peptide" evidence="7">
    <location>
        <begin position="1"/>
        <end position="24"/>
    </location>
</feature>
<evidence type="ECO:0000256" key="4">
    <source>
        <dbReference type="ARBA" id="ARBA00022989"/>
    </source>
</evidence>
<dbReference type="InterPro" id="IPR009311">
    <property type="entry name" value="IFI6/IFI27-like"/>
</dbReference>
<evidence type="ECO:0000313" key="9">
    <source>
        <dbReference type="Proteomes" id="UP000307440"/>
    </source>
</evidence>
<evidence type="ECO:0000256" key="3">
    <source>
        <dbReference type="ARBA" id="ARBA00022692"/>
    </source>
</evidence>
<dbReference type="Proteomes" id="UP000307440">
    <property type="component" value="Unassembled WGS sequence"/>
</dbReference>
<dbReference type="GO" id="GO:0016020">
    <property type="term" value="C:membrane"/>
    <property type="evidence" value="ECO:0007669"/>
    <property type="project" value="UniProtKB-SubCell"/>
</dbReference>
<evidence type="ECO:0000256" key="2">
    <source>
        <dbReference type="ARBA" id="ARBA00007262"/>
    </source>
</evidence>
<evidence type="ECO:0000256" key="7">
    <source>
        <dbReference type="SAM" id="SignalP"/>
    </source>
</evidence>
<keyword evidence="5 6" id="KW-0472">Membrane</keyword>
<feature type="transmembrane region" description="Helical" evidence="6">
    <location>
        <begin position="195"/>
        <end position="213"/>
    </location>
</feature>
<comment type="similarity">
    <text evidence="2">Belongs to the IFI6/IFI27 family.</text>
</comment>
<evidence type="ECO:0000256" key="6">
    <source>
        <dbReference type="SAM" id="Phobius"/>
    </source>
</evidence>
<sequence>MVHLHRYAVQTLCFWLALLTFVRAWDPADWVKGVASDVASGAIEPFQKIDLRIVLEKAAELLPQIDVKGIEKEFNNFGHQFAKFEEQLSSVLREQNVTLDDFVRAFQKKFDSQAEDLQRVFAENEQEGGEDREPRQALEETIRRIFAKIQDISVAVAVELGLDPDSIRNVVTQMEEPIVSFAMFIAEQVMKHPCLFAILPLFLAAAFPAYWIFRTIVTSLGFGILGPIKGSIAAKLQSFIFGAAVPKGSWFAVMQRFGMSAFGATQVVPLSMLAALATCYAKYGNVSPF</sequence>
<dbReference type="AlphaFoldDB" id="A0A5C3KXX9"/>
<evidence type="ECO:0000256" key="1">
    <source>
        <dbReference type="ARBA" id="ARBA00004141"/>
    </source>
</evidence>
<evidence type="ECO:0000313" key="8">
    <source>
        <dbReference type="EMBL" id="TFK20788.1"/>
    </source>
</evidence>
<keyword evidence="9" id="KW-1185">Reference proteome</keyword>
<comment type="subcellular location">
    <subcellularLocation>
        <location evidence="1">Membrane</location>
        <topology evidence="1">Multi-pass membrane protein</topology>
    </subcellularLocation>
</comment>
<name>A0A5C3KXX9_COPMA</name>
<gene>
    <name evidence="8" type="ORF">FA15DRAFT_673191</name>
</gene>
<dbReference type="EMBL" id="ML210288">
    <property type="protein sequence ID" value="TFK20788.1"/>
    <property type="molecule type" value="Genomic_DNA"/>
</dbReference>
<reference evidence="8 9" key="1">
    <citation type="journal article" date="2019" name="Nat. Ecol. Evol.">
        <title>Megaphylogeny resolves global patterns of mushroom evolution.</title>
        <authorList>
            <person name="Varga T."/>
            <person name="Krizsan K."/>
            <person name="Foldi C."/>
            <person name="Dima B."/>
            <person name="Sanchez-Garcia M."/>
            <person name="Sanchez-Ramirez S."/>
            <person name="Szollosi G.J."/>
            <person name="Szarkandi J.G."/>
            <person name="Papp V."/>
            <person name="Albert L."/>
            <person name="Andreopoulos W."/>
            <person name="Angelini C."/>
            <person name="Antonin V."/>
            <person name="Barry K.W."/>
            <person name="Bougher N.L."/>
            <person name="Buchanan P."/>
            <person name="Buyck B."/>
            <person name="Bense V."/>
            <person name="Catcheside P."/>
            <person name="Chovatia M."/>
            <person name="Cooper J."/>
            <person name="Damon W."/>
            <person name="Desjardin D."/>
            <person name="Finy P."/>
            <person name="Geml J."/>
            <person name="Haridas S."/>
            <person name="Hughes K."/>
            <person name="Justo A."/>
            <person name="Karasinski D."/>
            <person name="Kautmanova I."/>
            <person name="Kiss B."/>
            <person name="Kocsube S."/>
            <person name="Kotiranta H."/>
            <person name="LaButti K.M."/>
            <person name="Lechner B.E."/>
            <person name="Liimatainen K."/>
            <person name="Lipzen A."/>
            <person name="Lukacs Z."/>
            <person name="Mihaltcheva S."/>
            <person name="Morgado L.N."/>
            <person name="Niskanen T."/>
            <person name="Noordeloos M.E."/>
            <person name="Ohm R.A."/>
            <person name="Ortiz-Santana B."/>
            <person name="Ovrebo C."/>
            <person name="Racz N."/>
            <person name="Riley R."/>
            <person name="Savchenko A."/>
            <person name="Shiryaev A."/>
            <person name="Soop K."/>
            <person name="Spirin V."/>
            <person name="Szebenyi C."/>
            <person name="Tomsovsky M."/>
            <person name="Tulloss R.E."/>
            <person name="Uehling J."/>
            <person name="Grigoriev I.V."/>
            <person name="Vagvolgyi C."/>
            <person name="Papp T."/>
            <person name="Martin F.M."/>
            <person name="Miettinen O."/>
            <person name="Hibbett D.S."/>
            <person name="Nagy L.G."/>
        </authorList>
    </citation>
    <scope>NUCLEOTIDE SEQUENCE [LARGE SCALE GENOMIC DNA]</scope>
    <source>
        <strain evidence="8 9">CBS 121175</strain>
    </source>
</reference>
<dbReference type="InterPro" id="IPR038213">
    <property type="entry name" value="IFI6/IFI27-like_sf"/>
</dbReference>
<dbReference type="Gene3D" id="6.10.110.10">
    <property type="match status" value="1"/>
</dbReference>
<keyword evidence="4 6" id="KW-1133">Transmembrane helix</keyword>